<feature type="compositionally biased region" description="Basic and acidic residues" evidence="17">
    <location>
        <begin position="865"/>
        <end position="880"/>
    </location>
</feature>
<sequence>MSQLYYRRTDSSSYRDRIPLRIVRSESELSPLEKAYLTTVEKGDYASVKQALEEAEIYFKININCIDPLGRTALLIAIENENLEIIELLLSYNVYVGDALLHAIRKEVVGAVELLLNHKKSSGGMQVPPILLDKQFSDFTPDITPIILAAHTNNYEVIKLLVQKGVAIPQPHEVRCNCVECVSSSDVDSLRHSRSRLNIYRALSSPSLIALSSEDPFLTAFRLSWELEELSKVENEFKSEYEELSEQCKQFAKDLLDQTRSSRELEMILNYKDDINLLEDEENNDLARLKLAIKYNQKFVAQPNCQQLLASRWYDEFPGWRRRHWGGKFLTCVFISILFPVFSLCYLIAPKSRYGLFIRQPFIKFICHTASYLTFLFLLLLASQHIVTTEPDMQGPAPTTVEWMILPWVLGFIWTEIKQMWDGGFHDYIHDWWNLMDFVMNSLYLATISLKIVAYTKYSGCKTRNQWDMWHPTLVGEAVFAIANIFSSLRLISLFTANSHLGPLQISLGRMLLDILKFLFIYCLVLLAFANGLNQLYFYYETTAAEEKTKCKGIRCVEQNNAFSTLFETLQSLFWSIFGLISLYVTNVNADHQFTEFVGATMFGTYNIISLVVLLNMLIAMMNNSYQHIADHADIEWKFARTKLWMSYFEEGGTLPSPFNIVPSPKSAWYLACWIKRNLCRRDRSKPTESFGTLGVGGTRAAENVRRNHQYQEVLRNLVKRYVAAMIRDAKTEEGLTEDNFKELKQDISSFRYEVMGMMKTGKPGLAGLGGVGMGGPGAAGVGGEGSSGLAYPDWPLKVPSNPTPTPPAGQLKKHKNTLFSVTASILQQGGATTASSPRAQEGQGLANGLAPSPSNGGSSGSARASDRPGQRKDFPRDITDFGLFQKRQRSGAGATGAGIIYSVSEESGETNGEGVVRKREAEGEEDDGVLKDGEEEEMAGEDGGKEDGDRAAKVGKKVEEEANESSLPQESHAEENGGSARMSTDEVLEGET</sequence>
<evidence type="ECO:0000256" key="5">
    <source>
        <dbReference type="ARBA" id="ARBA00022673"/>
    </source>
</evidence>
<reference evidence="20" key="4">
    <citation type="submission" date="2025-09" db="UniProtKB">
        <authorList>
            <consortium name="Ensembl"/>
        </authorList>
    </citation>
    <scope>IDENTIFICATION</scope>
</reference>
<feature type="transmembrane region" description="Helical" evidence="18">
    <location>
        <begin position="474"/>
        <end position="495"/>
    </location>
</feature>
<evidence type="ECO:0000256" key="14">
    <source>
        <dbReference type="ARBA" id="ARBA00023303"/>
    </source>
</evidence>
<feature type="transmembrane region" description="Helical" evidence="18">
    <location>
        <begin position="561"/>
        <end position="585"/>
    </location>
</feature>
<keyword evidence="13" id="KW-1015">Disulfide bond</keyword>
<evidence type="ECO:0000256" key="7">
    <source>
        <dbReference type="ARBA" id="ARBA00022737"/>
    </source>
</evidence>
<dbReference type="PANTHER" id="PTHR10117">
    <property type="entry name" value="TRANSIENT RECEPTOR POTENTIAL CHANNEL"/>
    <property type="match status" value="1"/>
</dbReference>
<feature type="coiled-coil region" evidence="16">
    <location>
        <begin position="227"/>
        <end position="254"/>
    </location>
</feature>
<dbReference type="Proteomes" id="UP000265140">
    <property type="component" value="Chromosome 7"/>
</dbReference>
<dbReference type="InterPro" id="IPR005821">
    <property type="entry name" value="Ion_trans_dom"/>
</dbReference>
<dbReference type="GO" id="GO:0051480">
    <property type="term" value="P:regulation of cytosolic calcium ion concentration"/>
    <property type="evidence" value="ECO:0007669"/>
    <property type="project" value="TreeGrafter"/>
</dbReference>
<dbReference type="InterPro" id="IPR002153">
    <property type="entry name" value="TRPC_channel"/>
</dbReference>
<organism evidence="20 21">
    <name type="scientific">Esox lucius</name>
    <name type="common">Northern pike</name>
    <dbReference type="NCBI Taxonomy" id="8010"/>
    <lineage>
        <taxon>Eukaryota</taxon>
        <taxon>Metazoa</taxon>
        <taxon>Chordata</taxon>
        <taxon>Craniata</taxon>
        <taxon>Vertebrata</taxon>
        <taxon>Euteleostomi</taxon>
        <taxon>Actinopterygii</taxon>
        <taxon>Neopterygii</taxon>
        <taxon>Teleostei</taxon>
        <taxon>Protacanthopterygii</taxon>
        <taxon>Esociformes</taxon>
        <taxon>Esocidae</taxon>
        <taxon>Esox</taxon>
    </lineage>
</organism>
<keyword evidence="3" id="KW-1003">Cell membrane</keyword>
<dbReference type="GO" id="GO:0070679">
    <property type="term" value="F:inositol 1,4,5 trisphosphate binding"/>
    <property type="evidence" value="ECO:0007669"/>
    <property type="project" value="TreeGrafter"/>
</dbReference>
<protein>
    <recommendedName>
        <fullName evidence="19">Transient receptor ion channel domain-containing protein</fullName>
    </recommendedName>
</protein>
<evidence type="ECO:0000256" key="2">
    <source>
        <dbReference type="ARBA" id="ARBA00022448"/>
    </source>
</evidence>
<dbReference type="GO" id="GO:0005886">
    <property type="term" value="C:plasma membrane"/>
    <property type="evidence" value="ECO:0007669"/>
    <property type="project" value="UniProtKB-SubCell"/>
</dbReference>
<keyword evidence="2" id="KW-0813">Transport</keyword>
<evidence type="ECO:0000256" key="8">
    <source>
        <dbReference type="ARBA" id="ARBA00022837"/>
    </source>
</evidence>
<reference evidence="21" key="1">
    <citation type="journal article" date="2014" name="PLoS ONE">
        <title>The genome and linkage map of the northern pike (Esox lucius): conserved synteny revealed between the salmonid sister group and the Neoteleostei.</title>
        <authorList>
            <person name="Rondeau E.B."/>
            <person name="Minkley D.R."/>
            <person name="Leong J.S."/>
            <person name="Messmer A.M."/>
            <person name="Jantzen J.R."/>
            <person name="von Schalburg K.R."/>
            <person name="Lemon C."/>
            <person name="Bird N.H."/>
            <person name="Koop B.F."/>
        </authorList>
    </citation>
    <scope>NUCLEOTIDE SEQUENCE</scope>
</reference>
<accession>A0A3P8XUK7</accession>
<keyword evidence="10" id="KW-0040">ANK repeat</keyword>
<evidence type="ECO:0000256" key="11">
    <source>
        <dbReference type="ARBA" id="ARBA00023065"/>
    </source>
</evidence>
<evidence type="ECO:0000256" key="18">
    <source>
        <dbReference type="SAM" id="Phobius"/>
    </source>
</evidence>
<evidence type="ECO:0000256" key="1">
    <source>
        <dbReference type="ARBA" id="ARBA00004651"/>
    </source>
</evidence>
<keyword evidence="5" id="KW-0107">Calcium channel</keyword>
<keyword evidence="8" id="KW-0106">Calcium</keyword>
<comment type="catalytic activity">
    <reaction evidence="15">
        <text>Ca(2+)(in) = Ca(2+)(out)</text>
        <dbReference type="Rhea" id="RHEA:29671"/>
        <dbReference type="ChEBI" id="CHEBI:29108"/>
    </reaction>
</comment>
<dbReference type="FunFam" id="1.10.287.70:FF:000266">
    <property type="entry name" value="Transient receptor potential cation channel subfamily c member 1"/>
    <property type="match status" value="1"/>
</dbReference>
<dbReference type="NCBIfam" id="TIGR00870">
    <property type="entry name" value="trp"/>
    <property type="match status" value="1"/>
</dbReference>
<feature type="transmembrane region" description="Helical" evidence="18">
    <location>
        <begin position="597"/>
        <end position="619"/>
    </location>
</feature>
<dbReference type="InParanoid" id="A0A3P8XUK7"/>
<keyword evidence="7" id="KW-0677">Repeat</keyword>
<dbReference type="Pfam" id="PF12796">
    <property type="entry name" value="Ank_2"/>
    <property type="match status" value="1"/>
</dbReference>
<dbReference type="Pfam" id="PF08344">
    <property type="entry name" value="TRP_2"/>
    <property type="match status" value="1"/>
</dbReference>
<evidence type="ECO:0000256" key="16">
    <source>
        <dbReference type="SAM" id="Coils"/>
    </source>
</evidence>
<evidence type="ECO:0000256" key="3">
    <source>
        <dbReference type="ARBA" id="ARBA00022475"/>
    </source>
</evidence>
<dbReference type="Pfam" id="PF00023">
    <property type="entry name" value="Ank"/>
    <property type="match status" value="1"/>
</dbReference>
<keyword evidence="12 18" id="KW-0472">Membrane</keyword>
<dbReference type="Pfam" id="PF00520">
    <property type="entry name" value="Ion_trans"/>
    <property type="match status" value="1"/>
</dbReference>
<dbReference type="SMART" id="SM01420">
    <property type="entry name" value="TRP_2"/>
    <property type="match status" value="1"/>
</dbReference>
<dbReference type="FunCoup" id="A0A3P8XUK7">
    <property type="interactions" value="374"/>
</dbReference>
<dbReference type="PANTHER" id="PTHR10117:SF25">
    <property type="entry name" value="SHORT TRANSIENT RECEPTOR POTENTIAL CHANNEL 4"/>
    <property type="match status" value="1"/>
</dbReference>
<feature type="compositionally biased region" description="Basic and acidic residues" evidence="17">
    <location>
        <begin position="943"/>
        <end position="961"/>
    </location>
</feature>
<dbReference type="InterPro" id="IPR013555">
    <property type="entry name" value="TRP_dom"/>
</dbReference>
<keyword evidence="6 18" id="KW-0812">Transmembrane</keyword>
<keyword evidence="11" id="KW-0406">Ion transport</keyword>
<dbReference type="STRING" id="8010.ENSELUP00000008158"/>
<dbReference type="Bgee" id="ENSELUG00000008854">
    <property type="expression patterns" value="Expressed in stomach and 5 other cell types or tissues"/>
</dbReference>
<keyword evidence="14" id="KW-0407">Ion channel</keyword>
<feature type="transmembrane region" description="Helical" evidence="18">
    <location>
        <begin position="433"/>
        <end position="453"/>
    </location>
</feature>
<keyword evidence="9 18" id="KW-1133">Transmembrane helix</keyword>
<evidence type="ECO:0000313" key="21">
    <source>
        <dbReference type="Proteomes" id="UP000265140"/>
    </source>
</evidence>
<proteinExistence type="predicted"/>
<dbReference type="InterPro" id="IPR036770">
    <property type="entry name" value="Ankyrin_rpt-contain_sf"/>
</dbReference>
<evidence type="ECO:0000256" key="6">
    <source>
        <dbReference type="ARBA" id="ARBA00022692"/>
    </source>
</evidence>
<dbReference type="FunFam" id="1.25.40.20:FF:000023">
    <property type="entry name" value="short transient receptor potential channel 4 isoform X1"/>
    <property type="match status" value="1"/>
</dbReference>
<name>A0A3P8XUK7_ESOLU</name>
<feature type="transmembrane region" description="Helical" evidence="18">
    <location>
        <begin position="361"/>
        <end position="382"/>
    </location>
</feature>
<evidence type="ECO:0000256" key="15">
    <source>
        <dbReference type="ARBA" id="ARBA00036634"/>
    </source>
</evidence>
<dbReference type="OMA" id="KGIRCAE"/>
<feature type="transmembrane region" description="Helical" evidence="18">
    <location>
        <begin position="515"/>
        <end position="540"/>
    </location>
</feature>
<reference evidence="20" key="3">
    <citation type="submission" date="2025-08" db="UniProtKB">
        <authorList>
            <consortium name="Ensembl"/>
        </authorList>
    </citation>
    <scope>IDENTIFICATION</scope>
</reference>
<dbReference type="Ensembl" id="ENSELUT00000006037.3">
    <property type="protein sequence ID" value="ENSELUP00000008158.3"/>
    <property type="gene ID" value="ENSELUG00000008854.3"/>
</dbReference>
<evidence type="ECO:0000256" key="10">
    <source>
        <dbReference type="ARBA" id="ARBA00023043"/>
    </source>
</evidence>
<evidence type="ECO:0000256" key="9">
    <source>
        <dbReference type="ARBA" id="ARBA00022989"/>
    </source>
</evidence>
<evidence type="ECO:0000256" key="13">
    <source>
        <dbReference type="ARBA" id="ARBA00023157"/>
    </source>
</evidence>
<feature type="domain" description="Transient receptor ion channel" evidence="19">
    <location>
        <begin position="176"/>
        <end position="238"/>
    </location>
</feature>
<evidence type="ECO:0000256" key="4">
    <source>
        <dbReference type="ARBA" id="ARBA00022568"/>
    </source>
</evidence>
<feature type="region of interest" description="Disordered" evidence="17">
    <location>
        <begin position="830"/>
        <end position="993"/>
    </location>
</feature>
<feature type="transmembrane region" description="Helical" evidence="18">
    <location>
        <begin position="403"/>
        <end position="421"/>
    </location>
</feature>
<dbReference type="PRINTS" id="PR01097">
    <property type="entry name" value="TRNSRECEPTRP"/>
</dbReference>
<dbReference type="AlphaFoldDB" id="A0A3P8XUK7"/>
<feature type="transmembrane region" description="Helical" evidence="18">
    <location>
        <begin position="329"/>
        <end position="349"/>
    </location>
</feature>
<feature type="compositionally biased region" description="Low complexity" evidence="17">
    <location>
        <begin position="848"/>
        <end position="864"/>
    </location>
</feature>
<dbReference type="GO" id="GO:0015279">
    <property type="term" value="F:store-operated calcium channel activity"/>
    <property type="evidence" value="ECO:0007669"/>
    <property type="project" value="TreeGrafter"/>
</dbReference>
<comment type="subcellular location">
    <subcellularLocation>
        <location evidence="1">Cell membrane</location>
        <topology evidence="1">Multi-pass membrane protein</topology>
    </subcellularLocation>
</comment>
<evidence type="ECO:0000256" key="12">
    <source>
        <dbReference type="ARBA" id="ARBA00023136"/>
    </source>
</evidence>
<dbReference type="GO" id="GO:0034703">
    <property type="term" value="C:cation channel complex"/>
    <property type="evidence" value="ECO:0007669"/>
    <property type="project" value="TreeGrafter"/>
</dbReference>
<keyword evidence="21" id="KW-1185">Reference proteome</keyword>
<evidence type="ECO:0000256" key="17">
    <source>
        <dbReference type="SAM" id="MobiDB-lite"/>
    </source>
</evidence>
<keyword evidence="4" id="KW-0109">Calcium transport</keyword>
<dbReference type="GeneTree" id="ENSGT01060000248594"/>
<feature type="compositionally biased region" description="Acidic residues" evidence="17">
    <location>
        <begin position="923"/>
        <end position="941"/>
    </location>
</feature>
<keyword evidence="16" id="KW-0175">Coiled coil</keyword>
<dbReference type="SMART" id="SM00248">
    <property type="entry name" value="ANK"/>
    <property type="match status" value="2"/>
</dbReference>
<feature type="region of interest" description="Disordered" evidence="17">
    <location>
        <begin position="793"/>
        <end position="813"/>
    </location>
</feature>
<dbReference type="InterPro" id="IPR002110">
    <property type="entry name" value="Ankyrin_rpt"/>
</dbReference>
<dbReference type="SUPFAM" id="SSF48403">
    <property type="entry name" value="Ankyrin repeat"/>
    <property type="match status" value="1"/>
</dbReference>
<feature type="compositionally biased region" description="Polar residues" evidence="17">
    <location>
        <begin position="830"/>
        <end position="839"/>
    </location>
</feature>
<reference evidence="20" key="2">
    <citation type="submission" date="2020-02" db="EMBL/GenBank/DDBJ databases">
        <title>Esox lucius (northern pike) genome, fEsoLuc1, primary haplotype.</title>
        <authorList>
            <person name="Myers G."/>
            <person name="Karagic N."/>
            <person name="Meyer A."/>
            <person name="Pippel M."/>
            <person name="Reichard M."/>
            <person name="Winkler S."/>
            <person name="Tracey A."/>
            <person name="Sims Y."/>
            <person name="Howe K."/>
            <person name="Rhie A."/>
            <person name="Formenti G."/>
            <person name="Durbin R."/>
            <person name="Fedrigo O."/>
            <person name="Jarvis E.D."/>
        </authorList>
    </citation>
    <scope>NUCLEOTIDE SEQUENCE [LARGE SCALE GENOMIC DNA]</scope>
</reference>
<dbReference type="Gene3D" id="1.25.40.20">
    <property type="entry name" value="Ankyrin repeat-containing domain"/>
    <property type="match status" value="1"/>
</dbReference>
<evidence type="ECO:0000313" key="20">
    <source>
        <dbReference type="Ensembl" id="ENSELUP00000008158.3"/>
    </source>
</evidence>
<evidence type="ECO:0000259" key="19">
    <source>
        <dbReference type="SMART" id="SM01420"/>
    </source>
</evidence>